<dbReference type="Gene3D" id="1.25.40.10">
    <property type="entry name" value="Tetratricopeptide repeat domain"/>
    <property type="match status" value="3"/>
</dbReference>
<gene>
    <name evidence="4" type="ORF">Cni_G17278</name>
</gene>
<dbReference type="InterPro" id="IPR011990">
    <property type="entry name" value="TPR-like_helical_dom_sf"/>
</dbReference>
<feature type="repeat" description="PPR" evidence="2">
    <location>
        <begin position="403"/>
        <end position="437"/>
    </location>
</feature>
<feature type="repeat" description="PPR" evidence="2">
    <location>
        <begin position="268"/>
        <end position="302"/>
    </location>
</feature>
<protein>
    <recommendedName>
        <fullName evidence="3">DUF547 domain-containing protein</fullName>
    </recommendedName>
</protein>
<evidence type="ECO:0000313" key="5">
    <source>
        <dbReference type="Proteomes" id="UP001327560"/>
    </source>
</evidence>
<dbReference type="FunFam" id="1.25.40.10:FF:000627">
    <property type="entry name" value="Pentatricopeptide repeat-containing protein"/>
    <property type="match status" value="1"/>
</dbReference>
<dbReference type="PANTHER" id="PTHR47926:SF498">
    <property type="entry name" value="PENTATRICOPEPTIDE REPEAT-CONTAINING PROTEIN"/>
    <property type="match status" value="1"/>
</dbReference>
<keyword evidence="5" id="KW-1185">Reference proteome</keyword>
<dbReference type="NCBIfam" id="TIGR00756">
    <property type="entry name" value="PPR"/>
    <property type="match status" value="2"/>
</dbReference>
<evidence type="ECO:0000313" key="4">
    <source>
        <dbReference type="EMBL" id="WOL08525.1"/>
    </source>
</evidence>
<dbReference type="Proteomes" id="UP001327560">
    <property type="component" value="Chromosome 5"/>
</dbReference>
<feature type="repeat" description="PPR" evidence="2">
    <location>
        <begin position="198"/>
        <end position="232"/>
    </location>
</feature>
<evidence type="ECO:0000256" key="2">
    <source>
        <dbReference type="PROSITE-ProRule" id="PRU00708"/>
    </source>
</evidence>
<feature type="domain" description="DUF547" evidence="3">
    <location>
        <begin position="683"/>
        <end position="777"/>
    </location>
</feature>
<organism evidence="4 5">
    <name type="scientific">Canna indica</name>
    <name type="common">Indian-shot</name>
    <dbReference type="NCBI Taxonomy" id="4628"/>
    <lineage>
        <taxon>Eukaryota</taxon>
        <taxon>Viridiplantae</taxon>
        <taxon>Streptophyta</taxon>
        <taxon>Embryophyta</taxon>
        <taxon>Tracheophyta</taxon>
        <taxon>Spermatophyta</taxon>
        <taxon>Magnoliopsida</taxon>
        <taxon>Liliopsida</taxon>
        <taxon>Zingiberales</taxon>
        <taxon>Cannaceae</taxon>
        <taxon>Canna</taxon>
    </lineage>
</organism>
<dbReference type="Pfam" id="PF13041">
    <property type="entry name" value="PPR_2"/>
    <property type="match status" value="1"/>
</dbReference>
<feature type="repeat" description="PPR" evidence="2">
    <location>
        <begin position="96"/>
        <end position="131"/>
    </location>
</feature>
<evidence type="ECO:0000259" key="3">
    <source>
        <dbReference type="Pfam" id="PF04784"/>
    </source>
</evidence>
<evidence type="ECO:0000256" key="1">
    <source>
        <dbReference type="ARBA" id="ARBA00022737"/>
    </source>
</evidence>
<dbReference type="GO" id="GO:0009451">
    <property type="term" value="P:RNA modification"/>
    <property type="evidence" value="ECO:0007669"/>
    <property type="project" value="InterPro"/>
</dbReference>
<dbReference type="FunFam" id="1.25.40.10:FF:000090">
    <property type="entry name" value="Pentatricopeptide repeat-containing protein, chloroplastic"/>
    <property type="match status" value="1"/>
</dbReference>
<keyword evidence="1" id="KW-0677">Repeat</keyword>
<dbReference type="AlphaFoldDB" id="A0AAQ3KJ04"/>
<name>A0AAQ3KJ04_9LILI</name>
<dbReference type="Pfam" id="PF04784">
    <property type="entry name" value="DUF547"/>
    <property type="match status" value="1"/>
</dbReference>
<dbReference type="InterPro" id="IPR006869">
    <property type="entry name" value="DUF547"/>
</dbReference>
<proteinExistence type="predicted"/>
<dbReference type="InterPro" id="IPR002885">
    <property type="entry name" value="PPR_rpt"/>
</dbReference>
<dbReference type="InterPro" id="IPR046960">
    <property type="entry name" value="PPR_At4g14850-like_plant"/>
</dbReference>
<dbReference type="Pfam" id="PF20431">
    <property type="entry name" value="E_motif"/>
    <property type="match status" value="1"/>
</dbReference>
<accession>A0AAQ3KJ04</accession>
<dbReference type="FunFam" id="1.25.40.10:FF:000344">
    <property type="entry name" value="Pentatricopeptide repeat-containing protein"/>
    <property type="match status" value="1"/>
</dbReference>
<dbReference type="EMBL" id="CP136894">
    <property type="protein sequence ID" value="WOL08525.1"/>
    <property type="molecule type" value="Genomic_DNA"/>
</dbReference>
<dbReference type="InterPro" id="IPR046848">
    <property type="entry name" value="E_motif"/>
</dbReference>
<sequence>MIAKPLTTLVARHRGPCLLLRRSFAAHDLHDYVSQLQLFAGRRNLPKARELHARLLATGLHASPFAVSALISLYSKCARPADALSVFLSAPSDSSNLFVWNATIAALASNGLPADALRLFRQLSSEPGLAPDEFTYPCAIGACSDLGASDEVRKIHAALLKAGFDAEMFTASALVHAYLKMGLSDEAERVFDELPHRDVVLWNALVNGFAQLGHFSRSLDYFHRMVGEGMVPSKFTVTGVLSVFTARADIRNGRKIHAFVIKMGFDNEIPVSNSLIDLYGKCHTLEEAEGIFESMKEKDVLSWNSMICACNFSAHHAKTLHLFCRMRCNAVMPDAVTIAAVLPACSQLAALRLGKVIHGLAIVSGMNFSKDDVFVSNALTDMYAKCGALEEARLLFNGMLVRDVASWNIIIDAYGSHGRGAEAVELFEQMVTSGLVPDEVTFVGVLSACSHAGLVGLGKELLQRMEAEFGVAPVMEHYACVVDMLGRVGLLEEAKGVAEKAGSSGAGVWRTYLAACRMHGEAAQASEAAERIMEMEPLGSGSYVLLANTLGGSGKFNDLAEVRGEMKRKGVRKAPGCSWVEVEGSRMHVFVAGDQDHPEAEEIYTTLHGLVGWMREEWEYMPEDTIGSMLVQDEKSPEEYFQNVQAESFRKQIPVKGLWNHPNQLFEEIVRCMKNIFISLADVSMAAYTVGGHSHSAACIEYGILKMKPPVRRPQTALLLALHKLKLSEEQKKFPVETFEPLVAFALSCGSYSSPAVKVYTPVNVKEELQEAQRDFIRASVGISSKGKLLVPLMTATLLLGSLNFLPKDKQTLFNSACHKDGSGFLAPEILEFYLSIPIFAIFSCLEKLT</sequence>
<dbReference type="PANTHER" id="PTHR47926">
    <property type="entry name" value="PENTATRICOPEPTIDE REPEAT-CONTAINING PROTEIN"/>
    <property type="match status" value="1"/>
</dbReference>
<dbReference type="Pfam" id="PF01535">
    <property type="entry name" value="PPR"/>
    <property type="match status" value="4"/>
</dbReference>
<dbReference type="GO" id="GO:0003723">
    <property type="term" value="F:RNA binding"/>
    <property type="evidence" value="ECO:0007669"/>
    <property type="project" value="InterPro"/>
</dbReference>
<reference evidence="4 5" key="1">
    <citation type="submission" date="2023-10" db="EMBL/GenBank/DDBJ databases">
        <title>Chromosome-scale genome assembly provides insights into flower coloration mechanisms of Canna indica.</title>
        <authorList>
            <person name="Li C."/>
        </authorList>
    </citation>
    <scope>NUCLEOTIDE SEQUENCE [LARGE SCALE GENOMIC DNA]</scope>
    <source>
        <tissue evidence="4">Flower</tissue>
    </source>
</reference>
<dbReference type="PROSITE" id="PS51375">
    <property type="entry name" value="PPR"/>
    <property type="match status" value="4"/>
</dbReference>